<dbReference type="Proteomes" id="UP000499080">
    <property type="component" value="Unassembled WGS sequence"/>
</dbReference>
<proteinExistence type="predicted"/>
<sequence>MDSAVYQACIHDKFSVESGLNLRPSRRPILKQDECYFGMNIVTLNQSPITRTIPELTLASQNFGTTPTEGSFSLDITFIVYQVHITKDLRKNRVSNSEPLPAPKQRP</sequence>
<protein>
    <submittedName>
        <fullName evidence="1">Uncharacterized protein</fullName>
    </submittedName>
</protein>
<keyword evidence="2" id="KW-1185">Reference proteome</keyword>
<dbReference type="EMBL" id="BGPR01000229">
    <property type="protein sequence ID" value="GBM06472.1"/>
    <property type="molecule type" value="Genomic_DNA"/>
</dbReference>
<evidence type="ECO:0000313" key="1">
    <source>
        <dbReference type="EMBL" id="GBM06472.1"/>
    </source>
</evidence>
<organism evidence="1 2">
    <name type="scientific">Araneus ventricosus</name>
    <name type="common">Orbweaver spider</name>
    <name type="synonym">Epeira ventricosa</name>
    <dbReference type="NCBI Taxonomy" id="182803"/>
    <lineage>
        <taxon>Eukaryota</taxon>
        <taxon>Metazoa</taxon>
        <taxon>Ecdysozoa</taxon>
        <taxon>Arthropoda</taxon>
        <taxon>Chelicerata</taxon>
        <taxon>Arachnida</taxon>
        <taxon>Araneae</taxon>
        <taxon>Araneomorphae</taxon>
        <taxon>Entelegynae</taxon>
        <taxon>Araneoidea</taxon>
        <taxon>Araneidae</taxon>
        <taxon>Araneus</taxon>
    </lineage>
</organism>
<accession>A0A4Y2CPW3</accession>
<gene>
    <name evidence="1" type="ORF">AVEN_58314_1</name>
</gene>
<comment type="caution">
    <text evidence="1">The sequence shown here is derived from an EMBL/GenBank/DDBJ whole genome shotgun (WGS) entry which is preliminary data.</text>
</comment>
<dbReference type="AlphaFoldDB" id="A0A4Y2CPW3"/>
<name>A0A4Y2CPW3_ARAVE</name>
<evidence type="ECO:0000313" key="2">
    <source>
        <dbReference type="Proteomes" id="UP000499080"/>
    </source>
</evidence>
<reference evidence="1 2" key="1">
    <citation type="journal article" date="2019" name="Sci. Rep.">
        <title>Orb-weaving spider Araneus ventricosus genome elucidates the spidroin gene catalogue.</title>
        <authorList>
            <person name="Kono N."/>
            <person name="Nakamura H."/>
            <person name="Ohtoshi R."/>
            <person name="Moran D.A.P."/>
            <person name="Shinohara A."/>
            <person name="Yoshida Y."/>
            <person name="Fujiwara M."/>
            <person name="Mori M."/>
            <person name="Tomita M."/>
            <person name="Arakawa K."/>
        </authorList>
    </citation>
    <scope>NUCLEOTIDE SEQUENCE [LARGE SCALE GENOMIC DNA]</scope>
</reference>